<dbReference type="OrthoDB" id="9816289at2"/>
<evidence type="ECO:0000256" key="2">
    <source>
        <dbReference type="RuleBase" id="RU003476"/>
    </source>
</evidence>
<dbReference type="PANTHER" id="PTHR21340">
    <property type="entry name" value="DIADENOSINE 5,5-P1,P4-TETRAPHOSPHATE PYROPHOSPHOHYDROLASE MUTT"/>
    <property type="match status" value="1"/>
</dbReference>
<keyword evidence="1 2" id="KW-0378">Hydrolase</keyword>
<evidence type="ECO:0000313" key="5">
    <source>
        <dbReference type="Proteomes" id="UP000309673"/>
    </source>
</evidence>
<evidence type="ECO:0000256" key="1">
    <source>
        <dbReference type="ARBA" id="ARBA00022801"/>
    </source>
</evidence>
<proteinExistence type="inferred from homology"/>
<dbReference type="InterPro" id="IPR051325">
    <property type="entry name" value="Nudix_hydrolase_domain"/>
</dbReference>
<dbReference type="InterPro" id="IPR015797">
    <property type="entry name" value="NUDIX_hydrolase-like_dom_sf"/>
</dbReference>
<dbReference type="InterPro" id="IPR020476">
    <property type="entry name" value="Nudix_hydrolase"/>
</dbReference>
<keyword evidence="5" id="KW-1185">Reference proteome</keyword>
<dbReference type="EMBL" id="SUPK01000002">
    <property type="protein sequence ID" value="TJY43441.1"/>
    <property type="molecule type" value="Genomic_DNA"/>
</dbReference>
<dbReference type="AlphaFoldDB" id="A0A4U0FF31"/>
<dbReference type="SUPFAM" id="SSF55811">
    <property type="entry name" value="Nudix"/>
    <property type="match status" value="1"/>
</dbReference>
<dbReference type="GO" id="GO:0004081">
    <property type="term" value="F:bis(5'-nucleosyl)-tetraphosphatase (asymmetrical) activity"/>
    <property type="evidence" value="ECO:0007669"/>
    <property type="project" value="TreeGrafter"/>
</dbReference>
<evidence type="ECO:0000259" key="3">
    <source>
        <dbReference type="PROSITE" id="PS51462"/>
    </source>
</evidence>
<dbReference type="PROSITE" id="PS00893">
    <property type="entry name" value="NUDIX_BOX"/>
    <property type="match status" value="1"/>
</dbReference>
<feature type="domain" description="Nudix hydrolase" evidence="3">
    <location>
        <begin position="1"/>
        <end position="132"/>
    </location>
</feature>
<dbReference type="Pfam" id="PF00293">
    <property type="entry name" value="NUDIX"/>
    <property type="match status" value="1"/>
</dbReference>
<dbReference type="RefSeq" id="WP_136776804.1">
    <property type="nucleotide sequence ID" value="NZ_SUPK01000002.1"/>
</dbReference>
<dbReference type="PANTHER" id="PTHR21340:SF0">
    <property type="entry name" value="BIS(5'-NUCLEOSYL)-TETRAPHOSPHATASE [ASYMMETRICAL]"/>
    <property type="match status" value="1"/>
</dbReference>
<dbReference type="Proteomes" id="UP000309673">
    <property type="component" value="Unassembled WGS sequence"/>
</dbReference>
<dbReference type="PRINTS" id="PR00502">
    <property type="entry name" value="NUDIXFAMILY"/>
</dbReference>
<dbReference type="InterPro" id="IPR020084">
    <property type="entry name" value="NUDIX_hydrolase_CS"/>
</dbReference>
<comment type="caution">
    <text evidence="4">The sequence shown here is derived from an EMBL/GenBank/DDBJ whole genome shotgun (WGS) entry which is preliminary data.</text>
</comment>
<dbReference type="GO" id="GO:0006167">
    <property type="term" value="P:AMP biosynthetic process"/>
    <property type="evidence" value="ECO:0007669"/>
    <property type="project" value="TreeGrafter"/>
</dbReference>
<sequence>MKEISAGGVVYRNRNGSLEIQMIEDRFGKMTLAKGKMEPGETVEQTALREILEETGIAGRIEAPLCVVGYQYDAGERGTVEKEVHYYLVEAEEGQLQAQVEEISGVAWYSPQDAWQLQLSSGYDNNREVLAKALARLGIESVGSAFGL</sequence>
<dbReference type="GO" id="GO:0006754">
    <property type="term" value="P:ATP biosynthetic process"/>
    <property type="evidence" value="ECO:0007669"/>
    <property type="project" value="TreeGrafter"/>
</dbReference>
<gene>
    <name evidence="4" type="ORF">E5161_06035</name>
</gene>
<protein>
    <submittedName>
        <fullName evidence="4">NUDIX domain-containing protein</fullName>
    </submittedName>
</protein>
<accession>A0A4U0FF31</accession>
<organism evidence="4 5">
    <name type="scientific">Cohnella pontilimi</name>
    <dbReference type="NCBI Taxonomy" id="2564100"/>
    <lineage>
        <taxon>Bacteria</taxon>
        <taxon>Bacillati</taxon>
        <taxon>Bacillota</taxon>
        <taxon>Bacilli</taxon>
        <taxon>Bacillales</taxon>
        <taxon>Paenibacillaceae</taxon>
        <taxon>Cohnella</taxon>
    </lineage>
</organism>
<dbReference type="InterPro" id="IPR000086">
    <property type="entry name" value="NUDIX_hydrolase_dom"/>
</dbReference>
<evidence type="ECO:0000313" key="4">
    <source>
        <dbReference type="EMBL" id="TJY43441.1"/>
    </source>
</evidence>
<reference evidence="4 5" key="1">
    <citation type="submission" date="2019-04" db="EMBL/GenBank/DDBJ databases">
        <title>Cohnella sp. nov., isolated from soil.</title>
        <authorList>
            <person name="Kim W."/>
        </authorList>
    </citation>
    <scope>NUCLEOTIDE SEQUENCE [LARGE SCALE GENOMIC DNA]</scope>
    <source>
        <strain evidence="4 5">CAU 1483</strain>
    </source>
</reference>
<name>A0A4U0FF31_9BACL</name>
<dbReference type="PROSITE" id="PS51462">
    <property type="entry name" value="NUDIX"/>
    <property type="match status" value="1"/>
</dbReference>
<dbReference type="CDD" id="cd03673">
    <property type="entry name" value="NUDIX_Ap6A_hydrolase"/>
    <property type="match status" value="1"/>
</dbReference>
<comment type="similarity">
    <text evidence="2">Belongs to the Nudix hydrolase family.</text>
</comment>
<dbReference type="Gene3D" id="3.90.79.10">
    <property type="entry name" value="Nucleoside Triphosphate Pyrophosphohydrolase"/>
    <property type="match status" value="1"/>
</dbReference>